<reference evidence="1 2" key="1">
    <citation type="submission" date="2019-02" db="EMBL/GenBank/DDBJ databases">
        <title>Deep-cultivation of Planctomycetes and their phenomic and genomic characterization uncovers novel biology.</title>
        <authorList>
            <person name="Wiegand S."/>
            <person name="Jogler M."/>
            <person name="Boedeker C."/>
            <person name="Pinto D."/>
            <person name="Vollmers J."/>
            <person name="Rivas-Marin E."/>
            <person name="Kohn T."/>
            <person name="Peeters S.H."/>
            <person name="Heuer A."/>
            <person name="Rast P."/>
            <person name="Oberbeckmann S."/>
            <person name="Bunk B."/>
            <person name="Jeske O."/>
            <person name="Meyerdierks A."/>
            <person name="Storesund J.E."/>
            <person name="Kallscheuer N."/>
            <person name="Luecker S."/>
            <person name="Lage O.M."/>
            <person name="Pohl T."/>
            <person name="Merkel B.J."/>
            <person name="Hornburger P."/>
            <person name="Mueller R.-W."/>
            <person name="Bruemmer F."/>
            <person name="Labrenz M."/>
            <person name="Spormann A.M."/>
            <person name="Op den Camp H."/>
            <person name="Overmann J."/>
            <person name="Amann R."/>
            <person name="Jetten M.S.M."/>
            <person name="Mascher T."/>
            <person name="Medema M.H."/>
            <person name="Devos D.P."/>
            <person name="Kaster A.-K."/>
            <person name="Ovreas L."/>
            <person name="Rohde M."/>
            <person name="Galperin M.Y."/>
            <person name="Jogler C."/>
        </authorList>
    </citation>
    <scope>NUCLEOTIDE SEQUENCE [LARGE SCALE GENOMIC DNA]</scope>
    <source>
        <strain evidence="1 2">Pan241w</strain>
    </source>
</reference>
<dbReference type="EMBL" id="CP036269">
    <property type="protein sequence ID" value="QDT40651.1"/>
    <property type="molecule type" value="Genomic_DNA"/>
</dbReference>
<name>A0A517R9V8_9PLAN</name>
<gene>
    <name evidence="1" type="ORF">Pan241w_07090</name>
</gene>
<organism evidence="1 2">
    <name type="scientific">Gimesia alba</name>
    <dbReference type="NCBI Taxonomy" id="2527973"/>
    <lineage>
        <taxon>Bacteria</taxon>
        <taxon>Pseudomonadati</taxon>
        <taxon>Planctomycetota</taxon>
        <taxon>Planctomycetia</taxon>
        <taxon>Planctomycetales</taxon>
        <taxon>Planctomycetaceae</taxon>
        <taxon>Gimesia</taxon>
    </lineage>
</organism>
<evidence type="ECO:0000313" key="1">
    <source>
        <dbReference type="EMBL" id="QDT40651.1"/>
    </source>
</evidence>
<dbReference type="RefSeq" id="WP_145210960.1">
    <property type="nucleotide sequence ID" value="NZ_CP036269.1"/>
</dbReference>
<dbReference type="Proteomes" id="UP000317171">
    <property type="component" value="Chromosome"/>
</dbReference>
<protein>
    <submittedName>
        <fullName evidence="1">Uncharacterized protein</fullName>
    </submittedName>
</protein>
<evidence type="ECO:0000313" key="2">
    <source>
        <dbReference type="Proteomes" id="UP000317171"/>
    </source>
</evidence>
<accession>A0A517R9V8</accession>
<dbReference type="AlphaFoldDB" id="A0A517R9V8"/>
<proteinExistence type="predicted"/>
<dbReference type="KEGG" id="gaz:Pan241w_07090"/>
<sequence>MNTSDPKLAEAINRETIHIDELERFCLLESKPRGYQNLDDSDIIIPDFGSALRSARRELYDFESPVGEFA</sequence>
<dbReference type="OrthoDB" id="284783at2"/>
<keyword evidence="2" id="KW-1185">Reference proteome</keyword>